<dbReference type="RefSeq" id="WP_323296327.1">
    <property type="nucleotide sequence ID" value="NZ_JAYFUM010000008.1"/>
</dbReference>
<sequence length="831" mass="96032">MKPHNSSFDEHEILHELKHFLPAQAPLKDFVHHNTLHAFQHLKFYKAIVKASKIFGYKVFLTLDEFRELYQTKKIDDKVLDRMIIQRKGVHALDEWKEKVLNHEYDTYNTPRIGLLRANWKKVHHIDMDLLVHPILFRILCSFLDQGISIWSFPNIHKGFLASIREMERNTFTSFFKTERARELLLKGHCKIEDLLKILVGNEALFKQYLFDQQFAHQGWSGMVSVVEDAPQTLLDRKHISTHDLIIFELLLEIDALDYKFGQNWAPLGATFHEKMPDIFAEVHETELSQVLMMWQDAFEWTYYDQVLKGLKVEKTPKAQPKSKSFQALFCIDDRECSIRRYLEKIDENCETFGTPGFFGIEFYYQPEHANSYTKQCPAPVTPKYLIKEVGTKQKINKDAHFTKHTHSLVRGWLISQTLGFWSAFRLFVNIFKPSMSAASVSSFKHMDKHSTLTVEHTHEDHRKDGLQVGFTVEEMAQRIEALLRSIGLVKDFAPIVYVVGHGASSVNNTHYAGYDCGACCGRPGSVNARVASYMANHKGVRAILAKNGIVIPDETQFVGALHDTTRDEIEFYDEQILSQKNAADHLINEKIFMEGLDLNAKERSRRFESIDTSLDLQKVHDKIRLRSVSLFEPRPELNHATNAICIVGRRELSKDLFLDRRAFMNSYNYKVDLDGKYLFNILKAAAPVCGGINLEYYFSRVDNQKLGAGTKLPHNVMGLFGVANGIDGDLRPGLPSQMIEVHDPIRMLFIVEHFPEVVLETIQRAPETYEWFSNEWVHLVAVNPETQELFTFKDGRFVHYHPLRESIEAMAELEPLFETHQENIPVYLIK</sequence>
<keyword evidence="2 6" id="KW-1003">Cell membrane</keyword>
<evidence type="ECO:0000256" key="1">
    <source>
        <dbReference type="ARBA" id="ARBA00022448"/>
    </source>
</evidence>
<accession>A0ABU5Q993</accession>
<dbReference type="EMBL" id="JAYFUM010000008">
    <property type="protein sequence ID" value="MEA5139168.1"/>
    <property type="molecule type" value="Genomic_DNA"/>
</dbReference>
<feature type="binding site" evidence="6">
    <location>
        <position position="333"/>
    </location>
    <ligand>
        <name>Zn(2+)</name>
        <dbReference type="ChEBI" id="CHEBI:29105"/>
    </ligand>
</feature>
<evidence type="ECO:0000313" key="7">
    <source>
        <dbReference type="EMBL" id="MEA5139168.1"/>
    </source>
</evidence>
<dbReference type="InterPro" id="IPR018752">
    <property type="entry name" value="DabA"/>
</dbReference>
<evidence type="ECO:0000256" key="6">
    <source>
        <dbReference type="HAMAP-Rule" id="MF_01871"/>
    </source>
</evidence>
<comment type="subcellular location">
    <subcellularLocation>
        <location evidence="6">Cell membrane</location>
        <topology evidence="6">Peripheral membrane protein</topology>
    </subcellularLocation>
</comment>
<dbReference type="Proteomes" id="UP001302949">
    <property type="component" value="Unassembled WGS sequence"/>
</dbReference>
<name>A0ABU5Q993_9BACT</name>
<evidence type="ECO:0000256" key="5">
    <source>
        <dbReference type="ARBA" id="ARBA00023136"/>
    </source>
</evidence>
<comment type="cofactor">
    <cofactor evidence="6">
        <name>Zn(2+)</name>
        <dbReference type="ChEBI" id="CHEBI:29105"/>
    </cofactor>
</comment>
<keyword evidence="8" id="KW-1185">Reference proteome</keyword>
<dbReference type="PANTHER" id="PTHR38344:SF1">
    <property type="entry name" value="INORGANIC CARBON TRANSPORTER SUBUNIT DABA-RELATED"/>
    <property type="match status" value="1"/>
</dbReference>
<evidence type="ECO:0000256" key="4">
    <source>
        <dbReference type="ARBA" id="ARBA00022833"/>
    </source>
</evidence>
<organism evidence="7 8">
    <name type="scientific">Arcicella rigui</name>
    <dbReference type="NCBI Taxonomy" id="797020"/>
    <lineage>
        <taxon>Bacteria</taxon>
        <taxon>Pseudomonadati</taxon>
        <taxon>Bacteroidota</taxon>
        <taxon>Cytophagia</taxon>
        <taxon>Cytophagales</taxon>
        <taxon>Flectobacillaceae</taxon>
        <taxon>Arcicella</taxon>
    </lineage>
</organism>
<feature type="binding site" evidence="6">
    <location>
        <position position="331"/>
    </location>
    <ligand>
        <name>Zn(2+)</name>
        <dbReference type="ChEBI" id="CHEBI:29105"/>
    </ligand>
</feature>
<gene>
    <name evidence="6" type="primary">dabA</name>
    <name evidence="7" type="ORF">VB248_08485</name>
</gene>
<keyword evidence="4 6" id="KW-0862">Zinc</keyword>
<comment type="subunit">
    <text evidence="6">Forms a complex with DabB.</text>
</comment>
<dbReference type="PANTHER" id="PTHR38344">
    <property type="entry name" value="UPF0753 PROTEIN AQ_863"/>
    <property type="match status" value="1"/>
</dbReference>
<dbReference type="Pfam" id="PF10070">
    <property type="entry name" value="DabA"/>
    <property type="match status" value="1"/>
</dbReference>
<evidence type="ECO:0000313" key="8">
    <source>
        <dbReference type="Proteomes" id="UP001302949"/>
    </source>
</evidence>
<dbReference type="HAMAP" id="MF_01871">
    <property type="entry name" value="DabA"/>
    <property type="match status" value="1"/>
</dbReference>
<comment type="similarity">
    <text evidence="6">Belongs to the inorganic carbon transporter (TC 9.A.2) DabA family.</text>
</comment>
<feature type="binding site" evidence="6">
    <location>
        <position position="502"/>
    </location>
    <ligand>
        <name>Zn(2+)</name>
        <dbReference type="ChEBI" id="CHEBI:29105"/>
    </ligand>
</feature>
<keyword evidence="1 6" id="KW-0813">Transport</keyword>
<evidence type="ECO:0000256" key="2">
    <source>
        <dbReference type="ARBA" id="ARBA00022475"/>
    </source>
</evidence>
<proteinExistence type="inferred from homology"/>
<keyword evidence="5 6" id="KW-0472">Membrane</keyword>
<protein>
    <recommendedName>
        <fullName evidence="6">Probable inorganic carbon transporter subunit DabA</fullName>
    </recommendedName>
</protein>
<evidence type="ECO:0000256" key="3">
    <source>
        <dbReference type="ARBA" id="ARBA00022723"/>
    </source>
</evidence>
<comment type="caution">
    <text evidence="7">The sequence shown here is derived from an EMBL/GenBank/DDBJ whole genome shotgun (WGS) entry which is preliminary data.</text>
</comment>
<reference evidence="7 8" key="1">
    <citation type="submission" date="2023-12" db="EMBL/GenBank/DDBJ databases">
        <title>Novel species of the genus Arcicella isolated from rivers.</title>
        <authorList>
            <person name="Lu H."/>
        </authorList>
    </citation>
    <scope>NUCLEOTIDE SEQUENCE [LARGE SCALE GENOMIC DNA]</scope>
    <source>
        <strain evidence="7 8">KCTC 23307</strain>
    </source>
</reference>
<keyword evidence="3 6" id="KW-0479">Metal-binding</keyword>
<feature type="binding site" evidence="6">
    <location>
        <position position="517"/>
    </location>
    <ligand>
        <name>Zn(2+)</name>
        <dbReference type="ChEBI" id="CHEBI:29105"/>
    </ligand>
</feature>
<comment type="function">
    <text evidence="6">Part of an energy-coupled inorganic carbon pump.</text>
</comment>